<gene>
    <name evidence="1" type="ORF">ACFP0N_24220</name>
</gene>
<dbReference type="Proteomes" id="UP001596067">
    <property type="component" value="Unassembled WGS sequence"/>
</dbReference>
<evidence type="ECO:0000313" key="1">
    <source>
        <dbReference type="EMBL" id="MFC5888080.1"/>
    </source>
</evidence>
<dbReference type="EMBL" id="JBHSOD010000035">
    <property type="protein sequence ID" value="MFC5888080.1"/>
    <property type="molecule type" value="Genomic_DNA"/>
</dbReference>
<sequence>MEEPGASWPVPLPTAEQGAVIDLAGAGDEVAELWRDDPAKAAVLVRELAACKKFTAAEVLDAAVDVAIGAGLLALNEAGTAGDPSMMAEQCLGAVPYLVLAVALASADLD</sequence>
<keyword evidence="2" id="KW-1185">Reference proteome</keyword>
<proteinExistence type="predicted"/>
<dbReference type="RefSeq" id="WP_345329046.1">
    <property type="nucleotide sequence ID" value="NZ_BAAAVH010000069.1"/>
</dbReference>
<comment type="caution">
    <text evidence="1">The sequence shown here is derived from an EMBL/GenBank/DDBJ whole genome shotgun (WGS) entry which is preliminary data.</text>
</comment>
<accession>A0ABW1F2B5</accession>
<protein>
    <submittedName>
        <fullName evidence="1">Uncharacterized protein</fullName>
    </submittedName>
</protein>
<reference evidence="2" key="1">
    <citation type="journal article" date="2019" name="Int. J. Syst. Evol. Microbiol.">
        <title>The Global Catalogue of Microorganisms (GCM) 10K type strain sequencing project: providing services to taxonomists for standard genome sequencing and annotation.</title>
        <authorList>
            <consortium name="The Broad Institute Genomics Platform"/>
            <consortium name="The Broad Institute Genome Sequencing Center for Infectious Disease"/>
            <person name="Wu L."/>
            <person name="Ma J."/>
        </authorList>
    </citation>
    <scope>NUCLEOTIDE SEQUENCE [LARGE SCALE GENOMIC DNA]</scope>
    <source>
        <strain evidence="2">CGMCC 4.1469</strain>
    </source>
</reference>
<name>A0ABW1F2B5_9ACTN</name>
<organism evidence="1 2">
    <name type="scientific">Kitasatospora aburaviensis</name>
    <dbReference type="NCBI Taxonomy" id="67265"/>
    <lineage>
        <taxon>Bacteria</taxon>
        <taxon>Bacillati</taxon>
        <taxon>Actinomycetota</taxon>
        <taxon>Actinomycetes</taxon>
        <taxon>Kitasatosporales</taxon>
        <taxon>Streptomycetaceae</taxon>
        <taxon>Kitasatospora</taxon>
    </lineage>
</organism>
<evidence type="ECO:0000313" key="2">
    <source>
        <dbReference type="Proteomes" id="UP001596067"/>
    </source>
</evidence>